<sequence>MSEYLPQEVLIEIFLKLPTKSIIQCTNVCKSCGEPLKEFYALFCDNENFDQYAQFDFPFECETHFNIVGSCNGLLCLSDDLWGYRDSYYIWNPSIRKSVKLPEPIFIFKTHGPFDHTLGFGFDSVTNDYKVVRIVHTGFCTDRVPPHVELFKLSTGVWRDITPVAPSYKFFKRKPEIYVYGACHWVASKGGIKGPKMIVLFDVHEETFREMAVPGSLVWNFFGFFGEGFVLFVSDESLCLADCSNGNDETIDNWMMKEYGDPESWVKLFSISLRDISFNVGVVDYLRFNGGRQLLMKPIASRKNGKILWRVDKGLLVSYDPSAEKIKNLGIHDANFYYDTFSVNTCRVSLILLGKQTYCFAEDTCEDSSNLC</sequence>
<dbReference type="RefSeq" id="XP_075083743.1">
    <property type="nucleotide sequence ID" value="XM_075227642.1"/>
</dbReference>
<reference evidence="1" key="1">
    <citation type="journal article" date="2014" name="Nat. Commun.">
        <title>The tobacco genome sequence and its comparison with those of tomato and potato.</title>
        <authorList>
            <person name="Sierro N."/>
            <person name="Battey J.N."/>
            <person name="Ouadi S."/>
            <person name="Bakaher N."/>
            <person name="Bovet L."/>
            <person name="Willig A."/>
            <person name="Goepfert S."/>
            <person name="Peitsch M.C."/>
            <person name="Ivanov N.V."/>
        </authorList>
    </citation>
    <scope>NUCLEOTIDE SEQUENCE [LARGE SCALE GENOMIC DNA]</scope>
</reference>
<reference evidence="2" key="2">
    <citation type="submission" date="2025-08" db="UniProtKB">
        <authorList>
            <consortium name="RefSeq"/>
        </authorList>
    </citation>
    <scope>IDENTIFICATION</scope>
    <source>
        <tissue evidence="2">Leaf</tissue>
    </source>
</reference>
<name>A0AC58SFI8_TOBAC</name>
<organism evidence="1 2">
    <name type="scientific">Nicotiana tabacum</name>
    <name type="common">Common tobacco</name>
    <dbReference type="NCBI Taxonomy" id="4097"/>
    <lineage>
        <taxon>Eukaryota</taxon>
        <taxon>Viridiplantae</taxon>
        <taxon>Streptophyta</taxon>
        <taxon>Embryophyta</taxon>
        <taxon>Tracheophyta</taxon>
        <taxon>Spermatophyta</taxon>
        <taxon>Magnoliopsida</taxon>
        <taxon>eudicotyledons</taxon>
        <taxon>Gunneridae</taxon>
        <taxon>Pentapetalae</taxon>
        <taxon>asterids</taxon>
        <taxon>lamiids</taxon>
        <taxon>Solanales</taxon>
        <taxon>Solanaceae</taxon>
        <taxon>Nicotianoideae</taxon>
        <taxon>Nicotianeae</taxon>
        <taxon>Nicotiana</taxon>
    </lineage>
</organism>
<keyword evidence="1" id="KW-1185">Reference proteome</keyword>
<dbReference type="Proteomes" id="UP000790787">
    <property type="component" value="Chromosome 2"/>
</dbReference>
<gene>
    <name evidence="2" type="primary">LOC107808564</name>
</gene>
<proteinExistence type="predicted"/>
<evidence type="ECO:0000313" key="1">
    <source>
        <dbReference type="Proteomes" id="UP000790787"/>
    </source>
</evidence>
<protein>
    <submittedName>
        <fullName evidence="2">F-box protein At3g07870-like</fullName>
    </submittedName>
</protein>
<evidence type="ECO:0000313" key="2">
    <source>
        <dbReference type="RefSeq" id="XP_075083743.1"/>
    </source>
</evidence>
<accession>A0AC58SFI8</accession>